<gene>
    <name evidence="2" type="ORF">CXR34_08180</name>
</gene>
<protein>
    <submittedName>
        <fullName evidence="2">Uncharacterized protein</fullName>
    </submittedName>
</protein>
<sequence length="73" mass="8474">MSTRRTQPQSAYPPYEVQHQQKERARWMMLARPDWTLTVEDAQFSHDFLGSPVPLSGDLRPTDIHPQPKELTA</sequence>
<accession>A0A2K9D986</accession>
<feature type="compositionally biased region" description="Basic and acidic residues" evidence="1">
    <location>
        <begin position="60"/>
        <end position="73"/>
    </location>
</feature>
<name>A0A2K9D986_9MICO</name>
<evidence type="ECO:0000313" key="2">
    <source>
        <dbReference type="EMBL" id="AUG29442.1"/>
    </source>
</evidence>
<dbReference type="AlphaFoldDB" id="A0A2K9D986"/>
<feature type="region of interest" description="Disordered" evidence="1">
    <location>
        <begin position="52"/>
        <end position="73"/>
    </location>
</feature>
<evidence type="ECO:0000313" key="3">
    <source>
        <dbReference type="Proteomes" id="UP000233276"/>
    </source>
</evidence>
<dbReference type="Proteomes" id="UP000233276">
    <property type="component" value="Chromosome"/>
</dbReference>
<evidence type="ECO:0000256" key="1">
    <source>
        <dbReference type="SAM" id="MobiDB-lite"/>
    </source>
</evidence>
<reference evidence="2 3" key="1">
    <citation type="submission" date="2017-12" db="EMBL/GenBank/DDBJ databases">
        <title>Isolation and characterization of estrogens degradatiion strain Microbacterium hominis SJTG1.</title>
        <authorList>
            <person name="Xiong W."/>
            <person name="Yin C."/>
            <person name="Zheng D."/>
            <person name="Liang R."/>
        </authorList>
    </citation>
    <scope>NUCLEOTIDE SEQUENCE [LARGE SCALE GENOMIC DNA]</scope>
    <source>
        <strain evidence="2 3">SJTG1</strain>
    </source>
</reference>
<dbReference type="EMBL" id="CP025299">
    <property type="protein sequence ID" value="AUG29442.1"/>
    <property type="molecule type" value="Genomic_DNA"/>
</dbReference>
<proteinExistence type="predicted"/>
<dbReference type="KEGG" id="mhos:CXR34_08180"/>
<dbReference type="RefSeq" id="WP_101306128.1">
    <property type="nucleotide sequence ID" value="NZ_CP025299.1"/>
</dbReference>
<organism evidence="2 3">
    <name type="scientific">Microbacterium hominis</name>
    <dbReference type="NCBI Taxonomy" id="162426"/>
    <lineage>
        <taxon>Bacteria</taxon>
        <taxon>Bacillati</taxon>
        <taxon>Actinomycetota</taxon>
        <taxon>Actinomycetes</taxon>
        <taxon>Micrococcales</taxon>
        <taxon>Microbacteriaceae</taxon>
        <taxon>Microbacterium</taxon>
    </lineage>
</organism>